<accession>A0AA35TMA3</accession>
<dbReference type="Proteomes" id="UP001174909">
    <property type="component" value="Unassembled WGS sequence"/>
</dbReference>
<comment type="caution">
    <text evidence="1">The sequence shown here is derived from an EMBL/GenBank/DDBJ whole genome shotgun (WGS) entry which is preliminary data.</text>
</comment>
<reference evidence="1" key="1">
    <citation type="submission" date="2023-03" db="EMBL/GenBank/DDBJ databases">
        <authorList>
            <person name="Steffen K."/>
            <person name="Cardenas P."/>
        </authorList>
    </citation>
    <scope>NUCLEOTIDE SEQUENCE</scope>
</reference>
<organism evidence="1 2">
    <name type="scientific">Geodia barretti</name>
    <name type="common">Barrett's horny sponge</name>
    <dbReference type="NCBI Taxonomy" id="519541"/>
    <lineage>
        <taxon>Eukaryota</taxon>
        <taxon>Metazoa</taxon>
        <taxon>Porifera</taxon>
        <taxon>Demospongiae</taxon>
        <taxon>Heteroscleromorpha</taxon>
        <taxon>Tetractinellida</taxon>
        <taxon>Astrophorina</taxon>
        <taxon>Geodiidae</taxon>
        <taxon>Geodia</taxon>
    </lineage>
</organism>
<name>A0AA35TMA3_GEOBA</name>
<keyword evidence="2" id="KW-1185">Reference proteome</keyword>
<feature type="non-terminal residue" evidence="1">
    <location>
        <position position="73"/>
    </location>
</feature>
<gene>
    <name evidence="1" type="ORF">GBAR_LOCUS27615</name>
</gene>
<evidence type="ECO:0000313" key="1">
    <source>
        <dbReference type="EMBL" id="CAI8050254.1"/>
    </source>
</evidence>
<proteinExistence type="predicted"/>
<protein>
    <submittedName>
        <fullName evidence="1">Uncharacterized protein</fullName>
    </submittedName>
</protein>
<evidence type="ECO:0000313" key="2">
    <source>
        <dbReference type="Proteomes" id="UP001174909"/>
    </source>
</evidence>
<feature type="non-terminal residue" evidence="1">
    <location>
        <position position="1"/>
    </location>
</feature>
<dbReference type="EMBL" id="CASHTH010003846">
    <property type="protein sequence ID" value="CAI8050254.1"/>
    <property type="molecule type" value="Genomic_DNA"/>
</dbReference>
<dbReference type="AlphaFoldDB" id="A0AA35TMA3"/>
<sequence>NPLQRVPSRHRGSADSAGSRVFAHAQCLLAVCCVTFNPTAAVQWSVVECTYQIHALWSRLVWGGSCCYIKRSK</sequence>